<dbReference type="GO" id="GO:0071949">
    <property type="term" value="F:FAD binding"/>
    <property type="evidence" value="ECO:0007669"/>
    <property type="project" value="InterPro"/>
</dbReference>
<name>A0A6P1DHS9_9NOCA</name>
<dbReference type="Gene3D" id="3.50.50.60">
    <property type="entry name" value="FAD/NAD(P)-binding domain"/>
    <property type="match status" value="1"/>
</dbReference>
<dbReference type="Gene3D" id="3.30.9.10">
    <property type="entry name" value="D-Amino Acid Oxidase, subunit A, domain 2"/>
    <property type="match status" value="1"/>
</dbReference>
<dbReference type="EMBL" id="JAAGUZ010000126">
    <property type="protein sequence ID" value="NEW48123.1"/>
    <property type="molecule type" value="Genomic_DNA"/>
</dbReference>
<proteinExistence type="predicted"/>
<dbReference type="PRINTS" id="PR00420">
    <property type="entry name" value="RNGMNOXGNASE"/>
</dbReference>
<evidence type="ECO:0000259" key="1">
    <source>
        <dbReference type="Pfam" id="PF01494"/>
    </source>
</evidence>
<keyword evidence="2" id="KW-0560">Oxidoreductase</keyword>
<gene>
    <name evidence="2" type="ORF">GV789_27405</name>
</gene>
<dbReference type="InterPro" id="IPR051704">
    <property type="entry name" value="FAD_aromatic-hydroxylase"/>
</dbReference>
<dbReference type="Proteomes" id="UP000468928">
    <property type="component" value="Unassembled WGS sequence"/>
</dbReference>
<dbReference type="PANTHER" id="PTHR46865:SF2">
    <property type="entry name" value="MONOOXYGENASE"/>
    <property type="match status" value="1"/>
</dbReference>
<dbReference type="SUPFAM" id="SSF51905">
    <property type="entry name" value="FAD/NAD(P)-binding domain"/>
    <property type="match status" value="1"/>
</dbReference>
<keyword evidence="2" id="KW-0503">Monooxygenase</keyword>
<evidence type="ECO:0000313" key="3">
    <source>
        <dbReference type="Proteomes" id="UP000468928"/>
    </source>
</evidence>
<dbReference type="AlphaFoldDB" id="A0A6P1DHS9"/>
<sequence length="418" mass="45098">MSTQPATHTTQPAARPRVLVSGGGIGGNAVALQLLRYGIPVTVIERAAAPRPGGQAVDLRGPSREVAERMGLMPGIRAHQLDERGMLHVDSDGKELLRMPADMFDGKGGVAEIEITRGDLNQVLLDAIEAEGGIDYRYGEWLQQLTQDDDGVTATFASGATERFDLVIGADGLHSATRRLVFGPEERFSTYLGGYMSFFTMPTPADIEPHWFTMHSLPGATGLGMRPDADPSTSKALVVIRAESDAALRRDVPAQRRLIRDRLAGGGWAAPAITAAMADADDFYFDELARIDMPSWILGRVALVGDAGYCGSPLTGQGTAMALVGSYVLAGEIATYRDDPRRALQGYEQVLRPFVALAQELQPGGLRAMTPKTRWGIRAGLLVSKLMTARIMKPLMMKMLSKTETYDLPDYPAATPAR</sequence>
<evidence type="ECO:0000313" key="2">
    <source>
        <dbReference type="EMBL" id="NEW48123.1"/>
    </source>
</evidence>
<protein>
    <submittedName>
        <fullName evidence="2">FAD-binding monooxygenase</fullName>
    </submittedName>
</protein>
<accession>A0A6P1DHS9</accession>
<dbReference type="InterPro" id="IPR002938">
    <property type="entry name" value="FAD-bd"/>
</dbReference>
<dbReference type="RefSeq" id="WP_163827927.1">
    <property type="nucleotide sequence ID" value="NZ_JAAGUY010000044.1"/>
</dbReference>
<dbReference type="Pfam" id="PF01494">
    <property type="entry name" value="FAD_binding_3"/>
    <property type="match status" value="1"/>
</dbReference>
<dbReference type="InterPro" id="IPR036188">
    <property type="entry name" value="FAD/NAD-bd_sf"/>
</dbReference>
<dbReference type="GO" id="GO:0004497">
    <property type="term" value="F:monooxygenase activity"/>
    <property type="evidence" value="ECO:0007669"/>
    <property type="project" value="UniProtKB-KW"/>
</dbReference>
<reference evidence="2 3" key="1">
    <citation type="submission" date="2020-01" db="EMBL/GenBank/DDBJ databases">
        <title>Genetics and antimicrobial susceptibilities of Nocardia species isolated from the soil; a comparison with species isolated from humans.</title>
        <authorList>
            <person name="Carrasco G."/>
            <person name="Monzon S."/>
            <person name="Sansegundo M."/>
            <person name="Garcia E."/>
            <person name="Garrido N."/>
            <person name="Medina M.J."/>
            <person name="Villalon P."/>
            <person name="Ramirez-Arocha A.C."/>
            <person name="Jimenez P."/>
            <person name="Cuesta I."/>
            <person name="Valdezate S."/>
        </authorList>
    </citation>
    <scope>NUCLEOTIDE SEQUENCE [LARGE SCALE GENOMIC DNA]</scope>
    <source>
        <strain evidence="2 3">CNM20110639</strain>
    </source>
</reference>
<organism evidence="2 3">
    <name type="scientific">Nocardia cyriacigeorgica</name>
    <dbReference type="NCBI Taxonomy" id="135487"/>
    <lineage>
        <taxon>Bacteria</taxon>
        <taxon>Bacillati</taxon>
        <taxon>Actinomycetota</taxon>
        <taxon>Actinomycetes</taxon>
        <taxon>Mycobacteriales</taxon>
        <taxon>Nocardiaceae</taxon>
        <taxon>Nocardia</taxon>
    </lineage>
</organism>
<dbReference type="PANTHER" id="PTHR46865">
    <property type="entry name" value="OXIDOREDUCTASE-RELATED"/>
    <property type="match status" value="1"/>
</dbReference>
<comment type="caution">
    <text evidence="2">The sequence shown here is derived from an EMBL/GenBank/DDBJ whole genome shotgun (WGS) entry which is preliminary data.</text>
</comment>
<feature type="domain" description="FAD-binding" evidence="1">
    <location>
        <begin position="17"/>
        <end position="354"/>
    </location>
</feature>